<evidence type="ECO:0000313" key="2">
    <source>
        <dbReference type="EMBL" id="QCD93740.1"/>
    </source>
</evidence>
<dbReference type="EMBL" id="CP039349">
    <property type="protein sequence ID" value="QCD93740.1"/>
    <property type="molecule type" value="Genomic_DNA"/>
</dbReference>
<dbReference type="EMBL" id="CP039349">
    <property type="protein sequence ID" value="QCD93741.1"/>
    <property type="molecule type" value="Genomic_DNA"/>
</dbReference>
<protein>
    <submittedName>
        <fullName evidence="2">Uncharacterized protein</fullName>
    </submittedName>
</protein>
<dbReference type="Proteomes" id="UP000501690">
    <property type="component" value="Linkage Group LG5"/>
</dbReference>
<keyword evidence="4" id="KW-1185">Reference proteome</keyword>
<sequence>MTLHGSRRRFRPPRGTAHHHHHASPSPPHLQPCSQQHHLRTTPVSEPRTRTNLQQRRRNTKQQCNHWIYNIPHPWSTAITHAPQIYNSSTFRAAATTASSTIYAASSLLEKRSNDAGETKQPSFHLAPVAATRIGATNPNSGERLCVPRVRLLLDNQTCQLVHWSKSAVNSGENCKNG</sequence>
<accession>A0A4D6LYV4</accession>
<organism evidence="2 4">
    <name type="scientific">Vigna unguiculata</name>
    <name type="common">Cowpea</name>
    <dbReference type="NCBI Taxonomy" id="3917"/>
    <lineage>
        <taxon>Eukaryota</taxon>
        <taxon>Viridiplantae</taxon>
        <taxon>Streptophyta</taxon>
        <taxon>Embryophyta</taxon>
        <taxon>Tracheophyta</taxon>
        <taxon>Spermatophyta</taxon>
        <taxon>Magnoliopsida</taxon>
        <taxon>eudicotyledons</taxon>
        <taxon>Gunneridae</taxon>
        <taxon>Pentapetalae</taxon>
        <taxon>rosids</taxon>
        <taxon>fabids</taxon>
        <taxon>Fabales</taxon>
        <taxon>Fabaceae</taxon>
        <taxon>Papilionoideae</taxon>
        <taxon>50 kb inversion clade</taxon>
        <taxon>NPAAA clade</taxon>
        <taxon>indigoferoid/millettioid clade</taxon>
        <taxon>Phaseoleae</taxon>
        <taxon>Vigna</taxon>
    </lineage>
</organism>
<evidence type="ECO:0000256" key="1">
    <source>
        <dbReference type="SAM" id="MobiDB-lite"/>
    </source>
</evidence>
<gene>
    <name evidence="2" type="ORF">DEO72_LG5g1816</name>
    <name evidence="3" type="ORF">DEO72_LG5g1817</name>
</gene>
<reference evidence="2 4" key="1">
    <citation type="submission" date="2019-04" db="EMBL/GenBank/DDBJ databases">
        <title>An improved genome assembly and genetic linkage map for asparagus bean, Vigna unguiculata ssp. sesquipedialis.</title>
        <authorList>
            <person name="Xia Q."/>
            <person name="Zhang R."/>
            <person name="Dong Y."/>
        </authorList>
    </citation>
    <scope>NUCLEOTIDE SEQUENCE [LARGE SCALE GENOMIC DNA]</scope>
    <source>
        <tissue evidence="2">Leaf</tissue>
    </source>
</reference>
<evidence type="ECO:0000313" key="3">
    <source>
        <dbReference type="EMBL" id="QCD93741.1"/>
    </source>
</evidence>
<feature type="region of interest" description="Disordered" evidence="1">
    <location>
        <begin position="1"/>
        <end position="61"/>
    </location>
</feature>
<feature type="compositionally biased region" description="Basic residues" evidence="1">
    <location>
        <begin position="1"/>
        <end position="23"/>
    </location>
</feature>
<dbReference type="AlphaFoldDB" id="A0A4D6LYV4"/>
<proteinExistence type="predicted"/>
<evidence type="ECO:0000313" key="4">
    <source>
        <dbReference type="Proteomes" id="UP000501690"/>
    </source>
</evidence>
<name>A0A4D6LYV4_VIGUN</name>